<reference evidence="1 2" key="1">
    <citation type="submission" date="2018-04" db="EMBL/GenBank/DDBJ databases">
        <title>Complete genome sequence of the nitrogen-fixing bacterium Azospirillum humicireducens type strain SgZ-5.</title>
        <authorList>
            <person name="Yu Z."/>
        </authorList>
    </citation>
    <scope>NUCLEOTIDE SEQUENCE [LARGE SCALE GENOMIC DNA]</scope>
    <source>
        <strain evidence="1 2">SgZ-5</strain>
        <plasmid evidence="1 2">pYZ1</plasmid>
    </source>
</reference>
<sequence>MSYRPPPRADLLVEIDIPAGVAGAVRTISRRIVTTRDHGDGRWTCLLSDPDSGDLSTATIAPAENGQWVCVQPPVSVDGALHIARSVLAGVTLHRSVTEQMRVLSEAVLFLTGQSRASGPIAPARIERGR</sequence>
<organism evidence="1 2">
    <name type="scientific">Azospirillum humicireducens</name>
    <dbReference type="NCBI Taxonomy" id="1226968"/>
    <lineage>
        <taxon>Bacteria</taxon>
        <taxon>Pseudomonadati</taxon>
        <taxon>Pseudomonadota</taxon>
        <taxon>Alphaproteobacteria</taxon>
        <taxon>Rhodospirillales</taxon>
        <taxon>Azospirillaceae</taxon>
        <taxon>Azospirillum</taxon>
    </lineage>
</organism>
<dbReference type="OrthoDB" id="7306607at2"/>
<accession>A0A2R4VQT7</accession>
<dbReference type="EMBL" id="CP028902">
    <property type="protein sequence ID" value="AWB06785.1"/>
    <property type="molecule type" value="Genomic_DNA"/>
</dbReference>
<keyword evidence="2" id="KW-1185">Reference proteome</keyword>
<geneLocation type="plasmid" evidence="1 2">
    <name>pYZ1</name>
</geneLocation>
<protein>
    <submittedName>
        <fullName evidence="1">Uncharacterized protein</fullName>
    </submittedName>
</protein>
<gene>
    <name evidence="1" type="ORF">A6A40_17170</name>
</gene>
<dbReference type="AlphaFoldDB" id="A0A2R4VQT7"/>
<evidence type="ECO:0000313" key="2">
    <source>
        <dbReference type="Proteomes" id="UP000077405"/>
    </source>
</evidence>
<name>A0A2R4VQT7_9PROT</name>
<proteinExistence type="predicted"/>
<dbReference type="KEGG" id="ahu:A6A40_17170"/>
<dbReference type="RefSeq" id="WP_108547091.1">
    <property type="nucleotide sequence ID" value="NZ_CP028902.1"/>
</dbReference>
<dbReference type="Proteomes" id="UP000077405">
    <property type="component" value="Plasmid pYZ1"/>
</dbReference>
<keyword evidence="1" id="KW-0614">Plasmid</keyword>
<evidence type="ECO:0000313" key="1">
    <source>
        <dbReference type="EMBL" id="AWB06785.1"/>
    </source>
</evidence>